<evidence type="ECO:0008006" key="2">
    <source>
        <dbReference type="Google" id="ProtNLM"/>
    </source>
</evidence>
<dbReference type="AlphaFoldDB" id="A0A645BJX6"/>
<comment type="caution">
    <text evidence="1">The sequence shown here is derived from an EMBL/GenBank/DDBJ whole genome shotgun (WGS) entry which is preliminary data.</text>
</comment>
<gene>
    <name evidence="1" type="ORF">SDC9_112413</name>
</gene>
<dbReference type="EMBL" id="VSSQ01020559">
    <property type="protein sequence ID" value="MPM65516.1"/>
    <property type="molecule type" value="Genomic_DNA"/>
</dbReference>
<name>A0A645BJX6_9ZZZZ</name>
<dbReference type="Gene3D" id="3.40.50.2000">
    <property type="entry name" value="Glycogen Phosphorylase B"/>
    <property type="match status" value="2"/>
</dbReference>
<dbReference type="SUPFAM" id="SSF53756">
    <property type="entry name" value="UDP-Glycosyltransferase/glycogen phosphorylase"/>
    <property type="match status" value="1"/>
</dbReference>
<accession>A0A645BJX6</accession>
<reference evidence="1" key="1">
    <citation type="submission" date="2019-08" db="EMBL/GenBank/DDBJ databases">
        <authorList>
            <person name="Kucharzyk K."/>
            <person name="Murdoch R.W."/>
            <person name="Higgins S."/>
            <person name="Loffler F."/>
        </authorList>
    </citation>
    <scope>NUCLEOTIDE SEQUENCE</scope>
</reference>
<sequence>MKALFLIFHGFEEFNGISKKIRYQIKALKECGLEVYTCYYEVLPNGHRTWMIDDTILKDLGTGKIAKIKKRVSYQFISQFVAEQKIEFVYMRSYHNANPFTIKLVKEIRALDAKVVMEIPTYPYDQEYIDWNMKCELFVDKLFRRKLASNLNAIVTYSDHNYIFGQRTIRISNGIDFSSIKPKLNRNDTSQSLNLIGVAEIHYWHGFDRIINGLHEYYTSQPLPYYKVFFHVVGTPSGVREIREVVQLIKEKKLEEYVFLHGNQHGNNLDDLFELADLGIGSLARHRSGITRIKTLKNREYAARGIPFIYSEIDADFEQMPYILKITPDESPINIKSLIDFYHQVDLNPQQIRDSIKDLSWSCQLKKVINSL</sequence>
<protein>
    <recommendedName>
        <fullName evidence="2">Glycosyltransferase subfamily 4-like N-terminal domain-containing protein</fullName>
    </recommendedName>
</protein>
<organism evidence="1">
    <name type="scientific">bioreactor metagenome</name>
    <dbReference type="NCBI Taxonomy" id="1076179"/>
    <lineage>
        <taxon>unclassified sequences</taxon>
        <taxon>metagenomes</taxon>
        <taxon>ecological metagenomes</taxon>
    </lineage>
</organism>
<evidence type="ECO:0000313" key="1">
    <source>
        <dbReference type="EMBL" id="MPM65516.1"/>
    </source>
</evidence>
<proteinExistence type="predicted"/>